<reference evidence="7" key="1">
    <citation type="submission" date="2020-01" db="EMBL/GenBank/DDBJ databases">
        <authorList>
            <person name="Richard D."/>
        </authorList>
    </citation>
    <scope>NUCLEOTIDE SEQUENCE</scope>
    <source>
        <strain evidence="7">JP541</strain>
    </source>
</reference>
<dbReference type="GO" id="GO:0005524">
    <property type="term" value="F:ATP binding"/>
    <property type="evidence" value="ECO:0007669"/>
    <property type="project" value="UniProtKB-UniRule"/>
</dbReference>
<dbReference type="Gene3D" id="3.40.50.300">
    <property type="entry name" value="P-loop containing nucleotide triphosphate hydrolases"/>
    <property type="match status" value="1"/>
</dbReference>
<evidence type="ECO:0000256" key="1">
    <source>
        <dbReference type="ARBA" id="ARBA00022741"/>
    </source>
</evidence>
<dbReference type="AlphaFoldDB" id="A0A8I0H344"/>
<dbReference type="SUPFAM" id="SSF52540">
    <property type="entry name" value="P-loop containing nucleoside triphosphate hydrolases"/>
    <property type="match status" value="1"/>
</dbReference>
<dbReference type="PANTHER" id="PTHR11070:SF48">
    <property type="entry name" value="ATP-DEPENDENT HELICASE_NUCLEASE SUBUNIT A"/>
    <property type="match status" value="1"/>
</dbReference>
<comment type="caution">
    <text evidence="5">Lacks conserved residue(s) required for the propagation of feature annotation.</text>
</comment>
<dbReference type="InterPro" id="IPR027417">
    <property type="entry name" value="P-loop_NTPase"/>
</dbReference>
<sequence length="89" mass="10304">EVRAQIQGEFDHIFVDECQDVSQVQDAILQAIHGEQNCLLMVGDVKQSIYRFRKADPTLFLGRMQTFSEDEGARERKIVLQQNFRSSFP</sequence>
<dbReference type="Proteomes" id="UP000653002">
    <property type="component" value="Unassembled WGS sequence"/>
</dbReference>
<feature type="non-terminal residue" evidence="7">
    <location>
        <position position="89"/>
    </location>
</feature>
<evidence type="ECO:0000259" key="6">
    <source>
        <dbReference type="PROSITE" id="PS51198"/>
    </source>
</evidence>
<gene>
    <name evidence="7" type="ORF">GUH15_06020</name>
</gene>
<proteinExistence type="predicted"/>
<evidence type="ECO:0000256" key="4">
    <source>
        <dbReference type="ARBA" id="ARBA00022840"/>
    </source>
</evidence>
<evidence type="ECO:0000313" key="8">
    <source>
        <dbReference type="Proteomes" id="UP000653002"/>
    </source>
</evidence>
<dbReference type="PROSITE" id="PS51198">
    <property type="entry name" value="UVRD_HELICASE_ATP_BIND"/>
    <property type="match status" value="1"/>
</dbReference>
<protein>
    <submittedName>
        <fullName evidence="7">UvrD-helicase domain-containing protein</fullName>
    </submittedName>
</protein>
<keyword evidence="4 5" id="KW-0067">ATP-binding</keyword>
<keyword evidence="1 5" id="KW-0547">Nucleotide-binding</keyword>
<evidence type="ECO:0000256" key="5">
    <source>
        <dbReference type="PROSITE-ProRule" id="PRU00560"/>
    </source>
</evidence>
<keyword evidence="3 5" id="KW-0347">Helicase</keyword>
<keyword evidence="2 5" id="KW-0378">Hydrolase</keyword>
<feature type="domain" description="UvrD-like helicase ATP-binding" evidence="6">
    <location>
        <begin position="1"/>
        <end position="87"/>
    </location>
</feature>
<name>A0A8I0H344_XANCI</name>
<dbReference type="GO" id="GO:0016787">
    <property type="term" value="F:hydrolase activity"/>
    <property type="evidence" value="ECO:0007669"/>
    <property type="project" value="UniProtKB-UniRule"/>
</dbReference>
<dbReference type="Pfam" id="PF00580">
    <property type="entry name" value="UvrD-helicase"/>
    <property type="match status" value="1"/>
</dbReference>
<dbReference type="GO" id="GO:0033202">
    <property type="term" value="C:DNA helicase complex"/>
    <property type="evidence" value="ECO:0007669"/>
    <property type="project" value="TreeGrafter"/>
</dbReference>
<evidence type="ECO:0000313" key="7">
    <source>
        <dbReference type="EMBL" id="MBD4335630.1"/>
    </source>
</evidence>
<dbReference type="PANTHER" id="PTHR11070">
    <property type="entry name" value="UVRD / RECB / PCRA DNA HELICASE FAMILY MEMBER"/>
    <property type="match status" value="1"/>
</dbReference>
<accession>A0A8I0H344</accession>
<organism evidence="7 8">
    <name type="scientific">Xanthomonas citri pv. citri</name>
    <dbReference type="NCBI Taxonomy" id="611301"/>
    <lineage>
        <taxon>Bacteria</taxon>
        <taxon>Pseudomonadati</taxon>
        <taxon>Pseudomonadota</taxon>
        <taxon>Gammaproteobacteria</taxon>
        <taxon>Lysobacterales</taxon>
        <taxon>Lysobacteraceae</taxon>
        <taxon>Xanthomonas</taxon>
    </lineage>
</organism>
<dbReference type="GO" id="GO:0000725">
    <property type="term" value="P:recombinational repair"/>
    <property type="evidence" value="ECO:0007669"/>
    <property type="project" value="TreeGrafter"/>
</dbReference>
<dbReference type="GO" id="GO:0003677">
    <property type="term" value="F:DNA binding"/>
    <property type="evidence" value="ECO:0007669"/>
    <property type="project" value="InterPro"/>
</dbReference>
<comment type="caution">
    <text evidence="7">The sequence shown here is derived from an EMBL/GenBank/DDBJ whole genome shotgun (WGS) entry which is preliminary data.</text>
</comment>
<dbReference type="EMBL" id="JAABFR010000272">
    <property type="protein sequence ID" value="MBD4335630.1"/>
    <property type="molecule type" value="Genomic_DNA"/>
</dbReference>
<dbReference type="InterPro" id="IPR014016">
    <property type="entry name" value="UvrD-like_ATP-bd"/>
</dbReference>
<dbReference type="InterPro" id="IPR000212">
    <property type="entry name" value="DNA_helicase_UvrD/REP"/>
</dbReference>
<evidence type="ECO:0000256" key="2">
    <source>
        <dbReference type="ARBA" id="ARBA00022801"/>
    </source>
</evidence>
<feature type="non-terminal residue" evidence="7">
    <location>
        <position position="1"/>
    </location>
</feature>
<evidence type="ECO:0000256" key="3">
    <source>
        <dbReference type="ARBA" id="ARBA00022806"/>
    </source>
</evidence>
<dbReference type="GO" id="GO:0005829">
    <property type="term" value="C:cytosol"/>
    <property type="evidence" value="ECO:0007669"/>
    <property type="project" value="TreeGrafter"/>
</dbReference>
<dbReference type="GO" id="GO:0043138">
    <property type="term" value="F:3'-5' DNA helicase activity"/>
    <property type="evidence" value="ECO:0007669"/>
    <property type="project" value="TreeGrafter"/>
</dbReference>